<dbReference type="EMBL" id="JANBQB010000249">
    <property type="protein sequence ID" value="KAJ1978915.1"/>
    <property type="molecule type" value="Genomic_DNA"/>
</dbReference>
<accession>A0A9W8B2Y3</accession>
<dbReference type="OrthoDB" id="194139at2759"/>
<evidence type="ECO:0000256" key="4">
    <source>
        <dbReference type="ARBA" id="ARBA00014879"/>
    </source>
</evidence>
<evidence type="ECO:0000313" key="8">
    <source>
        <dbReference type="EMBL" id="KAJ1978915.1"/>
    </source>
</evidence>
<dbReference type="InterPro" id="IPR000717">
    <property type="entry name" value="PCI_dom"/>
</dbReference>
<reference evidence="8" key="1">
    <citation type="submission" date="2022-07" db="EMBL/GenBank/DDBJ databases">
        <title>Phylogenomic reconstructions and comparative analyses of Kickxellomycotina fungi.</title>
        <authorList>
            <person name="Reynolds N.K."/>
            <person name="Stajich J.E."/>
            <person name="Barry K."/>
            <person name="Grigoriev I.V."/>
            <person name="Crous P."/>
            <person name="Smith M.E."/>
        </authorList>
    </citation>
    <scope>NUCLEOTIDE SEQUENCE</scope>
    <source>
        <strain evidence="8">RSA 567</strain>
    </source>
</reference>
<evidence type="ECO:0000256" key="3">
    <source>
        <dbReference type="ARBA" id="ARBA00009318"/>
    </source>
</evidence>
<evidence type="ECO:0000256" key="5">
    <source>
        <dbReference type="ARBA" id="ARBA00022490"/>
    </source>
</evidence>
<comment type="caution">
    <text evidence="8">The sequence shown here is derived from an EMBL/GenBank/DDBJ whole genome shotgun (WGS) entry which is preliminary data.</text>
</comment>
<dbReference type="Gene3D" id="1.25.40.570">
    <property type="match status" value="1"/>
</dbReference>
<keyword evidence="9" id="KW-1185">Reference proteome</keyword>
<dbReference type="PROSITE" id="PS50250">
    <property type="entry name" value="PCI"/>
    <property type="match status" value="1"/>
</dbReference>
<sequence length="441" mass="50173">MSDDFMLEDGDDYDFDFENSDEDLNDPNIALENQYYTAKAGVFDEWSRSTELPGVKDDSLPEALGAFGAVINMESVKTECIDPTVTLQNTAIGRARGFKALKQMIKINGQLGRLQEALRCYEHLLPYVKETVTRNYSEKTLNSILDRVAAYDDPSVVKRFYAVTLQALKELQNERLSVKTNLKLAALLLHQHDYTSMKEIIAQLHHACTRKSEDDDQLKGTHMLETYALEIQLYTEIGDLKALKHGICLEVQSAIPHPRIMGIIYECGGKMFMDEENWPAAQTDFFEAFKNYDEAGSPQRIQVLKYLVLANMLSQSTIDPFSSPETQAYRNDPDIQAMTNLVTHYQKQQVREFEQVFKAHEISIMRDPFMTKHMGGVLTTIRSQALLNAVKPYTRVAIDHLAKMVNVSTAVAKELLVMLILDEKIDARINQVDKCLEIIQR</sequence>
<organism evidence="8 9">
    <name type="scientific">Dimargaris verticillata</name>
    <dbReference type="NCBI Taxonomy" id="2761393"/>
    <lineage>
        <taxon>Eukaryota</taxon>
        <taxon>Fungi</taxon>
        <taxon>Fungi incertae sedis</taxon>
        <taxon>Zoopagomycota</taxon>
        <taxon>Kickxellomycotina</taxon>
        <taxon>Dimargaritomycetes</taxon>
        <taxon>Dimargaritales</taxon>
        <taxon>Dimargaritaceae</taxon>
        <taxon>Dimargaris</taxon>
    </lineage>
</organism>
<dbReference type="InterPro" id="IPR036390">
    <property type="entry name" value="WH_DNA-bd_sf"/>
</dbReference>
<keyword evidence="6" id="KW-0539">Nucleus</keyword>
<dbReference type="InterPro" id="IPR050871">
    <property type="entry name" value="26S_Proteasome/COP9_Components"/>
</dbReference>
<dbReference type="AlphaFoldDB" id="A0A9W8B2Y3"/>
<dbReference type="SUPFAM" id="SSF46785">
    <property type="entry name" value="Winged helix' DNA-binding domain"/>
    <property type="match status" value="1"/>
</dbReference>
<evidence type="ECO:0000256" key="6">
    <source>
        <dbReference type="ARBA" id="ARBA00023242"/>
    </source>
</evidence>
<comment type="subcellular location">
    <subcellularLocation>
        <location evidence="2">Cytoplasm</location>
    </subcellularLocation>
    <subcellularLocation>
        <location evidence="1">Nucleus</location>
    </subcellularLocation>
</comment>
<evidence type="ECO:0000313" key="9">
    <source>
        <dbReference type="Proteomes" id="UP001151582"/>
    </source>
</evidence>
<dbReference type="GO" id="GO:0005737">
    <property type="term" value="C:cytoplasm"/>
    <property type="evidence" value="ECO:0007669"/>
    <property type="project" value="UniProtKB-SubCell"/>
</dbReference>
<name>A0A9W8B2Y3_9FUNG</name>
<feature type="domain" description="PCI" evidence="7">
    <location>
        <begin position="274"/>
        <end position="441"/>
    </location>
</feature>
<evidence type="ECO:0000256" key="1">
    <source>
        <dbReference type="ARBA" id="ARBA00004123"/>
    </source>
</evidence>
<dbReference type="Proteomes" id="UP001151582">
    <property type="component" value="Unassembled WGS sequence"/>
</dbReference>
<evidence type="ECO:0000259" key="7">
    <source>
        <dbReference type="PROSITE" id="PS50250"/>
    </source>
</evidence>
<proteinExistence type="inferred from homology"/>
<dbReference type="PANTHER" id="PTHR10678">
    <property type="entry name" value="26S PROTEASOME NON-ATPASE REGULATORY SUBUNIT 11/COP9 SIGNALOSOME COMPLEX SUBUNIT 2"/>
    <property type="match status" value="1"/>
</dbReference>
<dbReference type="GO" id="GO:0005634">
    <property type="term" value="C:nucleus"/>
    <property type="evidence" value="ECO:0007669"/>
    <property type="project" value="UniProtKB-SubCell"/>
</dbReference>
<gene>
    <name evidence="8" type="ORF">H4R34_003033</name>
</gene>
<comment type="similarity">
    <text evidence="3">Belongs to the CSN2 family.</text>
</comment>
<evidence type="ECO:0000256" key="2">
    <source>
        <dbReference type="ARBA" id="ARBA00004496"/>
    </source>
</evidence>
<keyword evidence="5" id="KW-0963">Cytoplasm</keyword>
<protein>
    <recommendedName>
        <fullName evidence="4">COP9 signalosome complex subunit 2</fullName>
    </recommendedName>
</protein>
<dbReference type="Pfam" id="PF01399">
    <property type="entry name" value="PCI"/>
    <property type="match status" value="1"/>
</dbReference>
<dbReference type="SMART" id="SM00753">
    <property type="entry name" value="PAM"/>
    <property type="match status" value="1"/>
</dbReference>
<dbReference type="FunFam" id="1.25.40.570:FF:000006">
    <property type="entry name" value="COP9 signalosome complex subunit 2"/>
    <property type="match status" value="1"/>
</dbReference>